<dbReference type="InterPro" id="IPR001214">
    <property type="entry name" value="SET_dom"/>
</dbReference>
<dbReference type="PROSITE" id="PS50280">
    <property type="entry name" value="SET"/>
    <property type="match status" value="1"/>
</dbReference>
<name>A0A1R1YFG7_9FUNG</name>
<accession>A0A1R1YFG7</accession>
<dbReference type="InterPro" id="IPR046341">
    <property type="entry name" value="SET_dom_sf"/>
</dbReference>
<dbReference type="Gene3D" id="2.170.270.10">
    <property type="entry name" value="SET domain"/>
    <property type="match status" value="1"/>
</dbReference>
<comment type="caution">
    <text evidence="2">The sequence shown here is derived from an EMBL/GenBank/DDBJ whole genome shotgun (WGS) entry which is preliminary data.</text>
</comment>
<gene>
    <name evidence="2" type="ORF">AYI70_g746</name>
</gene>
<organism evidence="2 3">
    <name type="scientific">Smittium culicis</name>
    <dbReference type="NCBI Taxonomy" id="133412"/>
    <lineage>
        <taxon>Eukaryota</taxon>
        <taxon>Fungi</taxon>
        <taxon>Fungi incertae sedis</taxon>
        <taxon>Zoopagomycota</taxon>
        <taxon>Kickxellomycotina</taxon>
        <taxon>Harpellomycetes</taxon>
        <taxon>Harpellales</taxon>
        <taxon>Legeriomycetaceae</taxon>
        <taxon>Smittium</taxon>
    </lineage>
</organism>
<proteinExistence type="predicted"/>
<dbReference type="AlphaFoldDB" id="A0A1R1YFG7"/>
<dbReference type="Pfam" id="PF00856">
    <property type="entry name" value="SET"/>
    <property type="match status" value="1"/>
</dbReference>
<dbReference type="SUPFAM" id="SSF82199">
    <property type="entry name" value="SET domain"/>
    <property type="match status" value="1"/>
</dbReference>
<dbReference type="Proteomes" id="UP000187283">
    <property type="component" value="Unassembled WGS sequence"/>
</dbReference>
<reference evidence="2 3" key="1">
    <citation type="submission" date="2017-01" db="EMBL/GenBank/DDBJ databases">
        <authorList>
            <person name="Mah S.A."/>
            <person name="Swanson W.J."/>
            <person name="Moy G.W."/>
            <person name="Vacquier V.D."/>
        </authorList>
    </citation>
    <scope>NUCLEOTIDE SEQUENCE [LARGE SCALE GENOMIC DNA]</scope>
    <source>
        <strain evidence="2 3">GSMNP</strain>
    </source>
</reference>
<evidence type="ECO:0000313" key="2">
    <source>
        <dbReference type="EMBL" id="OMJ25658.1"/>
    </source>
</evidence>
<dbReference type="OrthoDB" id="2017893at2759"/>
<evidence type="ECO:0000313" key="3">
    <source>
        <dbReference type="Proteomes" id="UP000187283"/>
    </source>
</evidence>
<sequence length="206" mass="22849">MSAKQPKLPKNWPSNLKFISGLDIDKDLSKYLEISSSACRFSPKDIAAMERISVSKFYGLSSSKQLSISPTALNSVKIESLADKPNHPASPYFGLFATKNLSPGQLIIPYYGKVSTSENASETSDYCLRLNCLAVDADSTGNEGRYVNDYRGILDKPNAEFKEFINTDYNRVEMGIFVISSKLQGGIKKKQEICISYGKGFWSARK</sequence>
<protein>
    <recommendedName>
        <fullName evidence="1">SET domain-containing protein</fullName>
    </recommendedName>
</protein>
<feature type="domain" description="SET" evidence="1">
    <location>
        <begin position="76"/>
        <end position="198"/>
    </location>
</feature>
<evidence type="ECO:0000259" key="1">
    <source>
        <dbReference type="PROSITE" id="PS50280"/>
    </source>
</evidence>
<dbReference type="STRING" id="133412.A0A1R1YFG7"/>
<dbReference type="EMBL" id="LSSN01000133">
    <property type="protein sequence ID" value="OMJ25658.1"/>
    <property type="molecule type" value="Genomic_DNA"/>
</dbReference>
<keyword evidence="3" id="KW-1185">Reference proteome</keyword>